<protein>
    <submittedName>
        <fullName evidence="10">Uncharacterized protein</fullName>
    </submittedName>
</protein>
<dbReference type="EMBL" id="AGNL01005316">
    <property type="protein sequence ID" value="EJK72778.1"/>
    <property type="molecule type" value="Genomic_DNA"/>
</dbReference>
<feature type="transmembrane region" description="Helical" evidence="8">
    <location>
        <begin position="231"/>
        <end position="247"/>
    </location>
</feature>
<proteinExistence type="inferred from homology"/>
<organism evidence="10 11">
    <name type="scientific">Thalassiosira oceanica</name>
    <name type="common">Marine diatom</name>
    <dbReference type="NCBI Taxonomy" id="159749"/>
    <lineage>
        <taxon>Eukaryota</taxon>
        <taxon>Sar</taxon>
        <taxon>Stramenopiles</taxon>
        <taxon>Ochrophyta</taxon>
        <taxon>Bacillariophyta</taxon>
        <taxon>Coscinodiscophyceae</taxon>
        <taxon>Thalassiosirophycidae</taxon>
        <taxon>Thalassiosirales</taxon>
        <taxon>Thalassiosiraceae</taxon>
        <taxon>Thalassiosira</taxon>
    </lineage>
</organism>
<feature type="compositionally biased region" description="Basic and acidic residues" evidence="7">
    <location>
        <begin position="102"/>
        <end position="113"/>
    </location>
</feature>
<feature type="compositionally biased region" description="Basic residues" evidence="7">
    <location>
        <begin position="120"/>
        <end position="130"/>
    </location>
</feature>
<feature type="chain" id="PRO_5003837636" evidence="9">
    <location>
        <begin position="25"/>
        <end position="494"/>
    </location>
</feature>
<sequence length="494" mass="56108">MGEDVTPSNLVVMLTLANLGYVMADVAADGEPWRIALASHSARSHARSSRLHGMDGAPRGTAPQRAHPDADLHNARDRTSPHRHRHHLRLFRAGGQLPGVRGRPERHLHDGRVRGGSQRPVRRGRSRQRMVPRDVRRCQFHVRLDDPAVRLDHCRRERSLAPGILLLYEEKREPEKARLVLDAFWRTLKKKAVWMLVLYTMVSSITFNVNIAAKNNANFVWLNFSNVQNQIQAILENLVFLAGLGLIRRFGLDWSWRKMIWSGTLLVTIFNLLYLLIVFDVIRNPWFYMFVDVTDNFMETLNFLAGTFAIVEVSEPGFEAITYALITTANNATIPLSIVISYQFMAFFPDLNTQEGLAQDTPQVRRDFAVLTFIVEAVNLSSLLSLPMLVRQKAEAREMMKANEESSFWAKFAIISATIFLLYSTVVTFLTVAGADSYGCYKILGGPGCTEDESSIPVYCLMGACFLYCYGVNFYHTFLPILRGQRKFSFGMFF</sequence>
<evidence type="ECO:0000256" key="7">
    <source>
        <dbReference type="SAM" id="MobiDB-lite"/>
    </source>
</evidence>
<dbReference type="AlphaFoldDB" id="K0T2E5"/>
<feature type="signal peptide" evidence="9">
    <location>
        <begin position="1"/>
        <end position="24"/>
    </location>
</feature>
<feature type="transmembrane region" description="Helical" evidence="8">
    <location>
        <begin position="192"/>
        <end position="211"/>
    </location>
</feature>
<keyword evidence="5 8" id="KW-1133">Transmembrane helix</keyword>
<keyword evidence="3" id="KW-0813">Transport</keyword>
<dbReference type="InterPro" id="IPR039309">
    <property type="entry name" value="BT1"/>
</dbReference>
<keyword evidence="4 8" id="KW-0812">Transmembrane</keyword>
<comment type="similarity">
    <text evidence="2">Belongs to the major facilitator superfamily. Folate-biopterin transporter (TC 2.A.71) family.</text>
</comment>
<evidence type="ECO:0000256" key="5">
    <source>
        <dbReference type="ARBA" id="ARBA00022989"/>
    </source>
</evidence>
<dbReference type="PANTHER" id="PTHR31585">
    <property type="entry name" value="FOLATE-BIOPTERIN TRANSPORTER 1, CHLOROPLASTIC"/>
    <property type="match status" value="1"/>
</dbReference>
<evidence type="ECO:0000256" key="6">
    <source>
        <dbReference type="ARBA" id="ARBA00023136"/>
    </source>
</evidence>
<evidence type="ECO:0000256" key="4">
    <source>
        <dbReference type="ARBA" id="ARBA00022692"/>
    </source>
</evidence>
<evidence type="ECO:0000256" key="3">
    <source>
        <dbReference type="ARBA" id="ARBA00022448"/>
    </source>
</evidence>
<accession>K0T2E5</accession>
<evidence type="ECO:0000256" key="1">
    <source>
        <dbReference type="ARBA" id="ARBA00004141"/>
    </source>
</evidence>
<feature type="transmembrane region" description="Helical" evidence="8">
    <location>
        <begin position="411"/>
        <end position="435"/>
    </location>
</feature>
<evidence type="ECO:0000313" key="11">
    <source>
        <dbReference type="Proteomes" id="UP000266841"/>
    </source>
</evidence>
<dbReference type="PANTHER" id="PTHR31585:SF6">
    <property type="entry name" value="FOLATE-BIOPTERIN TRANSPORTER 2-RELATED"/>
    <property type="match status" value="1"/>
</dbReference>
<evidence type="ECO:0000256" key="2">
    <source>
        <dbReference type="ARBA" id="ARBA00007015"/>
    </source>
</evidence>
<keyword evidence="6 8" id="KW-0472">Membrane</keyword>
<evidence type="ECO:0000256" key="9">
    <source>
        <dbReference type="SAM" id="SignalP"/>
    </source>
</evidence>
<dbReference type="eggNOG" id="ENOG502RVJ4">
    <property type="taxonomic scope" value="Eukaryota"/>
</dbReference>
<comment type="caution">
    <text evidence="10">The sequence shown here is derived from an EMBL/GenBank/DDBJ whole genome shotgun (WGS) entry which is preliminary data.</text>
</comment>
<dbReference type="OrthoDB" id="754047at2759"/>
<name>K0T2E5_THAOC</name>
<feature type="compositionally biased region" description="Basic residues" evidence="7">
    <location>
        <begin position="81"/>
        <end position="90"/>
    </location>
</feature>
<dbReference type="SUPFAM" id="SSF103473">
    <property type="entry name" value="MFS general substrate transporter"/>
    <property type="match status" value="1"/>
</dbReference>
<dbReference type="InterPro" id="IPR036259">
    <property type="entry name" value="MFS_trans_sf"/>
</dbReference>
<keyword evidence="9" id="KW-0732">Signal</keyword>
<feature type="transmembrane region" description="Helical" evidence="8">
    <location>
        <begin position="455"/>
        <end position="482"/>
    </location>
</feature>
<dbReference type="GO" id="GO:0016020">
    <property type="term" value="C:membrane"/>
    <property type="evidence" value="ECO:0007669"/>
    <property type="project" value="UniProtKB-SubCell"/>
</dbReference>
<feature type="region of interest" description="Disordered" evidence="7">
    <location>
        <begin position="43"/>
        <end position="130"/>
    </location>
</feature>
<dbReference type="Proteomes" id="UP000266841">
    <property type="component" value="Unassembled WGS sequence"/>
</dbReference>
<feature type="transmembrane region" description="Helical" evidence="8">
    <location>
        <begin position="368"/>
        <end position="390"/>
    </location>
</feature>
<dbReference type="Pfam" id="PF03092">
    <property type="entry name" value="BT1"/>
    <property type="match status" value="1"/>
</dbReference>
<dbReference type="OMA" id="EESSFWA"/>
<feature type="compositionally biased region" description="Basic and acidic residues" evidence="7">
    <location>
        <begin position="66"/>
        <end position="80"/>
    </location>
</feature>
<keyword evidence="11" id="KW-1185">Reference proteome</keyword>
<evidence type="ECO:0000313" key="10">
    <source>
        <dbReference type="EMBL" id="EJK72778.1"/>
    </source>
</evidence>
<feature type="transmembrane region" description="Helical" evidence="8">
    <location>
        <begin position="259"/>
        <end position="279"/>
    </location>
</feature>
<evidence type="ECO:0000256" key="8">
    <source>
        <dbReference type="SAM" id="Phobius"/>
    </source>
</evidence>
<comment type="subcellular location">
    <subcellularLocation>
        <location evidence="1">Membrane</location>
        <topology evidence="1">Multi-pass membrane protein</topology>
    </subcellularLocation>
</comment>
<reference evidence="10 11" key="1">
    <citation type="journal article" date="2012" name="Genome Biol.">
        <title>Genome and low-iron response of an oceanic diatom adapted to chronic iron limitation.</title>
        <authorList>
            <person name="Lommer M."/>
            <person name="Specht M."/>
            <person name="Roy A.S."/>
            <person name="Kraemer L."/>
            <person name="Andreson R."/>
            <person name="Gutowska M.A."/>
            <person name="Wolf J."/>
            <person name="Bergner S.V."/>
            <person name="Schilhabel M.B."/>
            <person name="Klostermeier U.C."/>
            <person name="Beiko R.G."/>
            <person name="Rosenstiel P."/>
            <person name="Hippler M."/>
            <person name="Laroche J."/>
        </authorList>
    </citation>
    <scope>NUCLEOTIDE SEQUENCE [LARGE SCALE GENOMIC DNA]</scope>
    <source>
        <strain evidence="10 11">CCMP1005</strain>
    </source>
</reference>
<gene>
    <name evidence="10" type="ORF">THAOC_05655</name>
</gene>